<dbReference type="PROSITE" id="PS50093">
    <property type="entry name" value="PKD"/>
    <property type="match status" value="1"/>
</dbReference>
<accession>A0A1T4LCU0</accession>
<dbReference type="InterPro" id="IPR026341">
    <property type="entry name" value="T9SS_type_B"/>
</dbReference>
<gene>
    <name evidence="3" type="ORF">SAMN04488128_101584</name>
</gene>
<dbReference type="NCBIfam" id="TIGR04131">
    <property type="entry name" value="Bac_Flav_CTERM"/>
    <property type="match status" value="1"/>
</dbReference>
<keyword evidence="1" id="KW-0732">Signal</keyword>
<dbReference type="Gene3D" id="2.60.40.10">
    <property type="entry name" value="Immunoglobulins"/>
    <property type="match status" value="1"/>
</dbReference>
<dbReference type="Proteomes" id="UP000190367">
    <property type="component" value="Unassembled WGS sequence"/>
</dbReference>
<protein>
    <submittedName>
        <fullName evidence="3">Gliding motility-associated C-terminal domain-containing protein</fullName>
    </submittedName>
</protein>
<dbReference type="InterPro" id="IPR035986">
    <property type="entry name" value="PKD_dom_sf"/>
</dbReference>
<feature type="domain" description="PKD" evidence="2">
    <location>
        <begin position="59"/>
        <end position="97"/>
    </location>
</feature>
<dbReference type="AlphaFoldDB" id="A0A1T4LCU0"/>
<dbReference type="InterPro" id="IPR013783">
    <property type="entry name" value="Ig-like_fold"/>
</dbReference>
<dbReference type="SUPFAM" id="SSF49299">
    <property type="entry name" value="PKD domain"/>
    <property type="match status" value="1"/>
</dbReference>
<feature type="chain" id="PRO_5012933532" evidence="1">
    <location>
        <begin position="33"/>
        <end position="558"/>
    </location>
</feature>
<evidence type="ECO:0000313" key="3">
    <source>
        <dbReference type="EMBL" id="SJZ52358.1"/>
    </source>
</evidence>
<evidence type="ECO:0000259" key="2">
    <source>
        <dbReference type="PROSITE" id="PS50093"/>
    </source>
</evidence>
<keyword evidence="4" id="KW-1185">Reference proteome</keyword>
<feature type="signal peptide" evidence="1">
    <location>
        <begin position="1"/>
        <end position="32"/>
    </location>
</feature>
<dbReference type="CDD" id="cd00146">
    <property type="entry name" value="PKD"/>
    <property type="match status" value="1"/>
</dbReference>
<dbReference type="STRING" id="634771.SAMN04488128_101584"/>
<dbReference type="Pfam" id="PF13585">
    <property type="entry name" value="CHU_C"/>
    <property type="match status" value="1"/>
</dbReference>
<dbReference type="SMART" id="SM00089">
    <property type="entry name" value="PKD"/>
    <property type="match status" value="1"/>
</dbReference>
<evidence type="ECO:0000313" key="4">
    <source>
        <dbReference type="Proteomes" id="UP000190367"/>
    </source>
</evidence>
<name>A0A1T4LCU0_9BACT</name>
<proteinExistence type="predicted"/>
<evidence type="ECO:0000256" key="1">
    <source>
        <dbReference type="SAM" id="SignalP"/>
    </source>
</evidence>
<dbReference type="InterPro" id="IPR000601">
    <property type="entry name" value="PKD_dom"/>
</dbReference>
<organism evidence="3 4">
    <name type="scientific">Chitinophaga eiseniae</name>
    <dbReference type="NCBI Taxonomy" id="634771"/>
    <lineage>
        <taxon>Bacteria</taxon>
        <taxon>Pseudomonadati</taxon>
        <taxon>Bacteroidota</taxon>
        <taxon>Chitinophagia</taxon>
        <taxon>Chitinophagales</taxon>
        <taxon>Chitinophagaceae</taxon>
        <taxon>Chitinophaga</taxon>
    </lineage>
</organism>
<dbReference type="InterPro" id="IPR022409">
    <property type="entry name" value="PKD/Chitinase_dom"/>
</dbReference>
<sequence length="558" mass="61894">MSTNMRSLQTRRLSRILFLLLALLPVALKSSAVTPFTASSTCVEDSVFFVIRQPAGIDSVKWYFGDPPSAEKDSSDKIRGAFHAYQLTGTYTVTLVAWRNGVRDVTTQPITIVTPVIFDFGPQDVTLCEGGTMTLSAPVIPGATYLWQDSSTLPDILVDTSATYKVKINGCLIPDSVNVFYTPIPKIELGPDLVLCSGEQLQLDATAQNCTYLWNTGNTDPVQDVRTSGTYSVRVFPKGCAEINDAITITFTGPPYPFSLGPDTLLCPGESITLAPSVPEATAWKWSNGATTPSISVNYEANIWALVEINHICNVVDTIFVNFNRLRKLNLGNDTTICSGNFLVLTADFGNGLYRWQDGSDQATYYVTKPGNYFVHAQIGRCESTDTIHVSFNDTLRVHLGPDTLLCRNEVYQIPVVGAGGAPFKWQDSTSIPQFMVRQPGIYSLTAWNACGKSVDSVRVDYHDCECTVHFPNAFTPNGDGRNDYFRPRYRCPIEQYTLSIYNRWGERVFYTTDPQIGWTGRVKGLQADLGTYVWIVDYREVYTRIPVHKTGTVTVLY</sequence>
<dbReference type="EMBL" id="FUWZ01000001">
    <property type="protein sequence ID" value="SJZ52358.1"/>
    <property type="molecule type" value="Genomic_DNA"/>
</dbReference>
<reference evidence="4" key="1">
    <citation type="submission" date="2017-02" db="EMBL/GenBank/DDBJ databases">
        <authorList>
            <person name="Varghese N."/>
            <person name="Submissions S."/>
        </authorList>
    </citation>
    <scope>NUCLEOTIDE SEQUENCE [LARGE SCALE GENOMIC DNA]</scope>
    <source>
        <strain evidence="4">DSM 22224</strain>
    </source>
</reference>